<reference evidence="7" key="1">
    <citation type="submission" date="2016-11" db="UniProtKB">
        <authorList>
            <consortium name="WormBaseParasite"/>
        </authorList>
    </citation>
    <scope>IDENTIFICATION</scope>
</reference>
<dbReference type="Gene3D" id="1.10.565.10">
    <property type="entry name" value="Retinoid X Receptor"/>
    <property type="match status" value="1"/>
</dbReference>
<name>A0A1I8BSS3_MELHA</name>
<keyword evidence="6" id="KW-1185">Reference proteome</keyword>
<keyword evidence="1" id="KW-0805">Transcription regulation</keyword>
<accession>A0A1I8BSS3</accession>
<dbReference type="WBParaSite" id="MhA1_Contig578.frz3.gene6">
    <property type="protein sequence ID" value="MhA1_Contig578.frz3.gene6"/>
    <property type="gene ID" value="MhA1_Contig578.frz3.gene6"/>
</dbReference>
<dbReference type="InterPro" id="IPR035500">
    <property type="entry name" value="NHR-like_dom_sf"/>
</dbReference>
<evidence type="ECO:0000256" key="1">
    <source>
        <dbReference type="ARBA" id="ARBA00023015"/>
    </source>
</evidence>
<protein>
    <submittedName>
        <fullName evidence="7">NR LBD domain-containing protein</fullName>
    </submittedName>
</protein>
<organism evidence="6 7">
    <name type="scientific">Meloidogyne hapla</name>
    <name type="common">Root-knot nematode worm</name>
    <dbReference type="NCBI Taxonomy" id="6305"/>
    <lineage>
        <taxon>Eukaryota</taxon>
        <taxon>Metazoa</taxon>
        <taxon>Ecdysozoa</taxon>
        <taxon>Nematoda</taxon>
        <taxon>Chromadorea</taxon>
        <taxon>Rhabditida</taxon>
        <taxon>Tylenchina</taxon>
        <taxon>Tylenchomorpha</taxon>
        <taxon>Tylenchoidea</taxon>
        <taxon>Meloidogynidae</taxon>
        <taxon>Meloidogyninae</taxon>
        <taxon>Meloidogyne</taxon>
    </lineage>
</organism>
<feature type="region of interest" description="Disordered" evidence="4">
    <location>
        <begin position="337"/>
        <end position="358"/>
    </location>
</feature>
<dbReference type="PROSITE" id="PS51843">
    <property type="entry name" value="NR_LBD"/>
    <property type="match status" value="1"/>
</dbReference>
<proteinExistence type="predicted"/>
<keyword evidence="3" id="KW-0675">Receptor</keyword>
<evidence type="ECO:0000313" key="6">
    <source>
        <dbReference type="Proteomes" id="UP000095281"/>
    </source>
</evidence>
<evidence type="ECO:0000256" key="2">
    <source>
        <dbReference type="ARBA" id="ARBA00023163"/>
    </source>
</evidence>
<evidence type="ECO:0000313" key="7">
    <source>
        <dbReference type="WBParaSite" id="MhA1_Contig578.frz3.gene6"/>
    </source>
</evidence>
<evidence type="ECO:0000256" key="3">
    <source>
        <dbReference type="ARBA" id="ARBA00023170"/>
    </source>
</evidence>
<evidence type="ECO:0000256" key="4">
    <source>
        <dbReference type="SAM" id="MobiDB-lite"/>
    </source>
</evidence>
<dbReference type="AlphaFoldDB" id="A0A1I8BSS3"/>
<dbReference type="InterPro" id="IPR052496">
    <property type="entry name" value="Orphan_Nuclear_Rcpt"/>
</dbReference>
<dbReference type="SUPFAM" id="SSF48508">
    <property type="entry name" value="Nuclear receptor ligand-binding domain"/>
    <property type="match status" value="1"/>
</dbReference>
<dbReference type="InterPro" id="IPR000536">
    <property type="entry name" value="Nucl_hrmn_rcpt_lig-bd"/>
</dbReference>
<dbReference type="PANTHER" id="PTHR47519:SF2">
    <property type="entry name" value="NUCLEAR HORMONE RECEPTOR FAMILY MEMBER NHR-97"/>
    <property type="match status" value="1"/>
</dbReference>
<dbReference type="PANTHER" id="PTHR47519">
    <property type="entry name" value="NUCLEAR HORMONE RECEPTOR FAMILY MEMBER NHR-31-RELATED"/>
    <property type="match status" value="1"/>
</dbReference>
<dbReference type="Proteomes" id="UP000095281">
    <property type="component" value="Unplaced"/>
</dbReference>
<keyword evidence="2" id="KW-0804">Transcription</keyword>
<dbReference type="SMART" id="SM00430">
    <property type="entry name" value="HOLI"/>
    <property type="match status" value="1"/>
</dbReference>
<evidence type="ECO:0000259" key="5">
    <source>
        <dbReference type="PROSITE" id="PS51843"/>
    </source>
</evidence>
<sequence length="380" mass="44058">MSLLEEEQQQVNNFHNDFIQKLLNIEKYIKKSMVSNEENDVRGKEISLANIFEKPELLNRYRTEVSVKVKYCIRLRPVTEDEMEFFKYRTLAMAVDYINNLSLINLNDSMEQSTSLNNFGEALSVQDKIVLLRYGFAPLVLFDIAAGTISATKETQYLLCLATGITLHAKETIVPNSFLNQQIVRKCISLIQLLSDLKMDQEEEFILMKLIIVLGMDLVFGEDNEVTTTSFRSEDFSSLSPQLLSINGRHFVEKLRKFACVALYHHSLRKATEFLLMLLKLMLISNEFLEYIRTKADSLFYELFNQKNKEQNEENIDEIIEEIIGETMEDNIEEHMEGNIDDSPLNRLDSPSNRPTSDIAEQIKNYHGKNTDDFLKFLKK</sequence>
<feature type="domain" description="NR LBD" evidence="5">
    <location>
        <begin position="64"/>
        <end position="325"/>
    </location>
</feature>